<feature type="domain" description="Aerobactin siderophore biosynthesis IucA/IucC N-terminal" evidence="2">
    <location>
        <begin position="692"/>
        <end position="932"/>
    </location>
</feature>
<dbReference type="PANTHER" id="PTHR34384:SF6">
    <property type="entry name" value="STAPHYLOFERRIN B SYNTHASE"/>
    <property type="match status" value="1"/>
</dbReference>
<evidence type="ECO:0000259" key="3">
    <source>
        <dbReference type="Pfam" id="PF06276"/>
    </source>
</evidence>
<dbReference type="Gene3D" id="6.10.250.3370">
    <property type="match status" value="2"/>
</dbReference>
<reference evidence="5" key="1">
    <citation type="journal article" date="2019" name="Int. J. Syst. Evol. Microbiol.">
        <title>The Global Catalogue of Microorganisms (GCM) 10K type strain sequencing project: providing services to taxonomists for standard genome sequencing and annotation.</title>
        <authorList>
            <consortium name="The Broad Institute Genomics Platform"/>
            <consortium name="The Broad Institute Genome Sequencing Center for Infectious Disease"/>
            <person name="Wu L."/>
            <person name="Ma J."/>
        </authorList>
    </citation>
    <scope>NUCLEOTIDE SEQUENCE [LARGE SCALE GENOMIC DNA]</scope>
    <source>
        <strain evidence="5">KCTC 42730</strain>
    </source>
</reference>
<feature type="domain" description="Aerobactin siderophore biosynthesis IucA/IucC-like C-terminal" evidence="3">
    <location>
        <begin position="951"/>
        <end position="1123"/>
    </location>
</feature>
<name>A0ABV7CJ34_9GAMM</name>
<proteinExistence type="predicted"/>
<dbReference type="Proteomes" id="UP001595453">
    <property type="component" value="Unassembled WGS sequence"/>
</dbReference>
<comment type="pathway">
    <text evidence="1">Siderophore biosynthesis.</text>
</comment>
<protein>
    <submittedName>
        <fullName evidence="4">IucA/IucC family protein</fullName>
    </submittedName>
</protein>
<feature type="domain" description="Aerobactin siderophore biosynthesis IucA/IucC N-terminal" evidence="2">
    <location>
        <begin position="133"/>
        <end position="357"/>
    </location>
</feature>
<sequence>MNWTRLQQKLAEQYLNTYLRELAVDLGLCHLGQQVYLVPLQGLNTKLQFKLSHYSTTGYHRYLYPITLINTDGNTTVQDVEALVDVLCQSLATLANHDAAKRLREQIQNSLEHCHYYTEARQANVPSRTIAKDFIAAEQGLLLGHPFHVTSKAMQGFSEADRKRYSPELGAAFKLHYFAVAPRLMTQRVLNGQSLPQDPTASQAAKALLPKEFQHYQLLPCHPWQANMLLDAPQLQTYLKQEEILSLGPLGETAWPTSSVRTVFLPNLGLFIKLSLDVRITNFIRNNPPSHIARAMDASDFLSANQLCDSTRGLLVLPELGAQTLAIPDLEASFAILYRQGLNPAQARQTRVVASLVEECPLTGNLPLAEFIVEAAHHHGTTANSQFVAAWWRAYVYASLLPALELFATSGVSLEAHLQNSLMLLAEGWPQTLVVRDMEGASITARSNLPPDAGLAADSHASYSEDEAWFRFQYYVVVNHIAHVLSAIARHFPVSEAALWQVCNELLSDESVPDEVKPYCQALLRATSLPAKGNLLSTLQARGESPVWVTIANPLVQSHAPTLAAQQTAAEQSEQRVIRQLLEALCYEQVLPLYWHGDVAHININAELSYQFNAKYSAHFNRLRLDATTLIRCHGCQYQTPTLTLLLADLSLLQLAKPQDWLRFSDELFHTMMKHAEVLAAKPTELLRELGYAELEAKVNNGHLYHPSFKSRLGFTLTDNQHYGPELAKPFAVQWLAVQKSLARFDALAEFQGSDLLQASFNAVQQAELHAELTSLGLSLDSCYILPVHPWQWQHIGQLYFAQDDIYPLQFNGPQYLPQQSIRTLSQHDEPAALSIKLAMSITNTSTSRVLAPHTVANASAISSWLCQCVADVHAWQHVVKPILLREVAGLSVAATTNLPAQYGALACIWRDSIERHLHGEQRAVPVTALMQLDHDGQPVIAPWVAKYGLQLWLERLIDVAYLPVMHMLWHHGLAMESHAQNMVLILDQELPVQVALKDFHDGVRYNPAWLANAALLPQLTDAPAAHAAVNPNSFLVTTDADELRDFTQDALCFVNLGELGWFIEQHFGLSGTQFWQLVAKRVLHYQQAHPHLTPRFKLFDFFAPQIAVEQLASRRFLPEQRLRVMAVDNPLFIAKQALSAKTASQAPKLHIEASV</sequence>
<dbReference type="InterPro" id="IPR022770">
    <property type="entry name" value="IucA/IucC-like_C"/>
</dbReference>
<dbReference type="Pfam" id="PF04183">
    <property type="entry name" value="IucA_IucC"/>
    <property type="match status" value="2"/>
</dbReference>
<organism evidence="4 5">
    <name type="scientific">Pseudoalteromonas fenneropenaei</name>
    <dbReference type="NCBI Taxonomy" id="1737459"/>
    <lineage>
        <taxon>Bacteria</taxon>
        <taxon>Pseudomonadati</taxon>
        <taxon>Pseudomonadota</taxon>
        <taxon>Gammaproteobacteria</taxon>
        <taxon>Alteromonadales</taxon>
        <taxon>Pseudoalteromonadaceae</taxon>
        <taxon>Pseudoalteromonas</taxon>
    </lineage>
</organism>
<keyword evidence="5" id="KW-1185">Reference proteome</keyword>
<evidence type="ECO:0000313" key="4">
    <source>
        <dbReference type="EMBL" id="MFC3032650.1"/>
    </source>
</evidence>
<dbReference type="RefSeq" id="WP_377123361.1">
    <property type="nucleotide sequence ID" value="NZ_JBHRSD010000014.1"/>
</dbReference>
<evidence type="ECO:0000313" key="5">
    <source>
        <dbReference type="Proteomes" id="UP001595453"/>
    </source>
</evidence>
<dbReference type="InterPro" id="IPR007310">
    <property type="entry name" value="Aerobactin_biosyn_IucA/IucC_N"/>
</dbReference>
<gene>
    <name evidence="4" type="ORF">ACFOEE_08970</name>
</gene>
<dbReference type="Pfam" id="PF06276">
    <property type="entry name" value="FhuF"/>
    <property type="match status" value="2"/>
</dbReference>
<dbReference type="PANTHER" id="PTHR34384">
    <property type="entry name" value="L-2,3-DIAMINOPROPANOATE--CITRATE LIGASE"/>
    <property type="match status" value="1"/>
</dbReference>
<dbReference type="EMBL" id="JBHRSD010000014">
    <property type="protein sequence ID" value="MFC3032650.1"/>
    <property type="molecule type" value="Genomic_DNA"/>
</dbReference>
<dbReference type="Gene3D" id="1.10.510.40">
    <property type="match status" value="2"/>
</dbReference>
<comment type="caution">
    <text evidence="4">The sequence shown here is derived from an EMBL/GenBank/DDBJ whole genome shotgun (WGS) entry which is preliminary data.</text>
</comment>
<dbReference type="InterPro" id="IPR037455">
    <property type="entry name" value="LucA/IucC-like"/>
</dbReference>
<accession>A0ABV7CJ34</accession>
<feature type="domain" description="Aerobactin siderophore biosynthesis IucA/IucC-like C-terminal" evidence="3">
    <location>
        <begin position="390"/>
        <end position="544"/>
    </location>
</feature>
<evidence type="ECO:0000259" key="2">
    <source>
        <dbReference type="Pfam" id="PF04183"/>
    </source>
</evidence>
<evidence type="ECO:0000256" key="1">
    <source>
        <dbReference type="ARBA" id="ARBA00004924"/>
    </source>
</evidence>